<dbReference type="EMBL" id="BKCJ010398428">
    <property type="protein sequence ID" value="GFA28632.1"/>
    <property type="molecule type" value="Genomic_DNA"/>
</dbReference>
<proteinExistence type="predicted"/>
<evidence type="ECO:0000313" key="3">
    <source>
        <dbReference type="EMBL" id="GFA28632.1"/>
    </source>
</evidence>
<comment type="caution">
    <text evidence="3">The sequence shown here is derived from an EMBL/GenBank/DDBJ whole genome shotgun (WGS) entry which is preliminary data.</text>
</comment>
<dbReference type="AlphaFoldDB" id="A0A699JE51"/>
<accession>A0A699JE51</accession>
<feature type="region of interest" description="Disordered" evidence="2">
    <location>
        <begin position="205"/>
        <end position="239"/>
    </location>
</feature>
<name>A0A699JE51_TANCI</name>
<gene>
    <name evidence="3" type="ORF">Tci_600604</name>
</gene>
<protein>
    <submittedName>
        <fullName evidence="3">Retrovirus-related Pol polyprotein from transposon TNT 1-94</fullName>
    </submittedName>
</protein>
<evidence type="ECO:0000256" key="1">
    <source>
        <dbReference type="SAM" id="Coils"/>
    </source>
</evidence>
<sequence length="290" mass="32453">VDTQLEHEIFQRDNSFSQQCVSSFDQLFEINELNAQSKEKDMVIKKLKERIKSLSENIKEEKIKQELEEIETINIELDHRMTKLIAENEHLKQAYKQLYDSIKSSQAVAAACYTQNRSIIRLRHDKTPYELLHGKLPDLSFLHVFGALCYPTNGSENLGKLQPKANIEMASEQSSSGPALHEMTPATINSVIAPIAEVIALEPAEPTDSPSSTTLDQDAPSPSKSQTIPKTQPPVIPHDVKEDNHDIEVAHMGNDLFYGMPILEVASDQSSSTDSIHTIVHPRSPNFSTQ</sequence>
<keyword evidence="1" id="KW-0175">Coiled coil</keyword>
<evidence type="ECO:0000256" key="2">
    <source>
        <dbReference type="SAM" id="MobiDB-lite"/>
    </source>
</evidence>
<feature type="compositionally biased region" description="Polar residues" evidence="2">
    <location>
        <begin position="208"/>
        <end position="230"/>
    </location>
</feature>
<organism evidence="3">
    <name type="scientific">Tanacetum cinerariifolium</name>
    <name type="common">Dalmatian daisy</name>
    <name type="synonym">Chrysanthemum cinerariifolium</name>
    <dbReference type="NCBI Taxonomy" id="118510"/>
    <lineage>
        <taxon>Eukaryota</taxon>
        <taxon>Viridiplantae</taxon>
        <taxon>Streptophyta</taxon>
        <taxon>Embryophyta</taxon>
        <taxon>Tracheophyta</taxon>
        <taxon>Spermatophyta</taxon>
        <taxon>Magnoliopsida</taxon>
        <taxon>eudicotyledons</taxon>
        <taxon>Gunneridae</taxon>
        <taxon>Pentapetalae</taxon>
        <taxon>asterids</taxon>
        <taxon>campanulids</taxon>
        <taxon>Asterales</taxon>
        <taxon>Asteraceae</taxon>
        <taxon>Asteroideae</taxon>
        <taxon>Anthemideae</taxon>
        <taxon>Anthemidinae</taxon>
        <taxon>Tanacetum</taxon>
    </lineage>
</organism>
<feature type="non-terminal residue" evidence="3">
    <location>
        <position position="1"/>
    </location>
</feature>
<feature type="coiled-coil region" evidence="1">
    <location>
        <begin position="30"/>
        <end position="71"/>
    </location>
</feature>
<reference evidence="3" key="1">
    <citation type="journal article" date="2019" name="Sci. Rep.">
        <title>Draft genome of Tanacetum cinerariifolium, the natural source of mosquito coil.</title>
        <authorList>
            <person name="Yamashiro T."/>
            <person name="Shiraishi A."/>
            <person name="Satake H."/>
            <person name="Nakayama K."/>
        </authorList>
    </citation>
    <scope>NUCLEOTIDE SEQUENCE</scope>
</reference>